<protein>
    <submittedName>
        <fullName evidence="3">N-carbamoyl-L-amino-acid hydrolase</fullName>
    </submittedName>
</protein>
<gene>
    <name evidence="3" type="ORF">HII31_05967</name>
</gene>
<dbReference type="InterPro" id="IPR036264">
    <property type="entry name" value="Bact_exopeptidase_dim_dom"/>
</dbReference>
<dbReference type="Gene3D" id="3.40.630.10">
    <property type="entry name" value="Zn peptidases"/>
    <property type="match status" value="1"/>
</dbReference>
<reference evidence="3" key="1">
    <citation type="submission" date="2020-04" db="EMBL/GenBank/DDBJ databases">
        <title>Draft genome resource of the tomato pathogen Pseudocercospora fuligena.</title>
        <authorList>
            <person name="Zaccaron A."/>
        </authorList>
    </citation>
    <scope>NUCLEOTIDE SEQUENCE</scope>
    <source>
        <strain evidence="3">PF001</strain>
    </source>
</reference>
<proteinExistence type="inferred from homology"/>
<dbReference type="PANTHER" id="PTHR32494:SF20">
    <property type="entry name" value="PEPTIDASE M20 DIMERISATION DOMAIN-CONTAINING PROTEIN"/>
    <property type="match status" value="1"/>
</dbReference>
<dbReference type="Pfam" id="PF01546">
    <property type="entry name" value="Peptidase_M20"/>
    <property type="match status" value="1"/>
</dbReference>
<sequence>MMLRTTSSLRSGVKLVAVPRRSYAKIFNAPAAQKLKVNADRLWDDLHSTAEWSEPNATTAAGGLSRLCGTTWDKMARDWFKDQVKSLGAKTYTVNGTGTQIATFEGENNSIPPIAMGSHMDSVATGGRFDGPLGVIGALEAFKGMKEHGIKTYAPIALINWTNEEGARFFPPLGSSIVYAGEKASLSSKHAEVNADTKQDVTAAFESKANDGSGDTMGAALQSIGYIGDGPNTFKEFPISAHFEIHVEQQTKLEKAGKSVGWVEGWQGIDYYEMTLTGVDGHANTYSMEGRKDSLIGASKIMLELQNLALQHDGITTVTNIQSGPIGACNIQSWTKIVFCVTNVSNSKLKEMGSEILARAEAEATASGLGYKVEKIIDFPAGKFWPEAVDCVKRACGDKGMGADTWTVHDSSMITRLCPTAMVFARAKDGVSHNPKEWTSKEDCAESALVLGRAVLNYDQILREKNA</sequence>
<keyword evidence="4" id="KW-1185">Reference proteome</keyword>
<dbReference type="PANTHER" id="PTHR32494">
    <property type="entry name" value="ALLANTOATE DEIMINASE-RELATED"/>
    <property type="match status" value="1"/>
</dbReference>
<dbReference type="AlphaFoldDB" id="A0A8H6VN13"/>
<dbReference type="EMBL" id="JABCIY010000112">
    <property type="protein sequence ID" value="KAF7192695.1"/>
    <property type="molecule type" value="Genomic_DNA"/>
</dbReference>
<dbReference type="GO" id="GO:0016813">
    <property type="term" value="F:hydrolase activity, acting on carbon-nitrogen (but not peptide) bonds, in linear amidines"/>
    <property type="evidence" value="ECO:0007669"/>
    <property type="project" value="InterPro"/>
</dbReference>
<comment type="similarity">
    <text evidence="1">Belongs to the peptidase M20A family.</text>
</comment>
<name>A0A8H6VN13_9PEZI</name>
<dbReference type="Proteomes" id="UP000660729">
    <property type="component" value="Unassembled WGS sequence"/>
</dbReference>
<dbReference type="Gene3D" id="3.30.70.360">
    <property type="match status" value="1"/>
</dbReference>
<dbReference type="SUPFAM" id="SSF55031">
    <property type="entry name" value="Bacterial exopeptidase dimerisation domain"/>
    <property type="match status" value="1"/>
</dbReference>
<evidence type="ECO:0000313" key="4">
    <source>
        <dbReference type="Proteomes" id="UP000660729"/>
    </source>
</evidence>
<dbReference type="SUPFAM" id="SSF53187">
    <property type="entry name" value="Zn-dependent exopeptidases"/>
    <property type="match status" value="1"/>
</dbReference>
<comment type="caution">
    <text evidence="3">The sequence shown here is derived from an EMBL/GenBank/DDBJ whole genome shotgun (WGS) entry which is preliminary data.</text>
</comment>
<dbReference type="InterPro" id="IPR002933">
    <property type="entry name" value="Peptidase_M20"/>
</dbReference>
<dbReference type="PIRSF" id="PIRSF001235">
    <property type="entry name" value="Amidase_carbamoylase"/>
    <property type="match status" value="1"/>
</dbReference>
<keyword evidence="2 3" id="KW-0378">Hydrolase</keyword>
<evidence type="ECO:0000256" key="1">
    <source>
        <dbReference type="ARBA" id="ARBA00006247"/>
    </source>
</evidence>
<dbReference type="InterPro" id="IPR010158">
    <property type="entry name" value="Amidase_Cbmase"/>
</dbReference>
<accession>A0A8H6VN13</accession>
<dbReference type="NCBIfam" id="TIGR01879">
    <property type="entry name" value="hydantase"/>
    <property type="match status" value="1"/>
</dbReference>
<evidence type="ECO:0000256" key="2">
    <source>
        <dbReference type="ARBA" id="ARBA00022801"/>
    </source>
</evidence>
<organism evidence="3 4">
    <name type="scientific">Pseudocercospora fuligena</name>
    <dbReference type="NCBI Taxonomy" id="685502"/>
    <lineage>
        <taxon>Eukaryota</taxon>
        <taxon>Fungi</taxon>
        <taxon>Dikarya</taxon>
        <taxon>Ascomycota</taxon>
        <taxon>Pezizomycotina</taxon>
        <taxon>Dothideomycetes</taxon>
        <taxon>Dothideomycetidae</taxon>
        <taxon>Mycosphaerellales</taxon>
        <taxon>Mycosphaerellaceae</taxon>
        <taxon>Pseudocercospora</taxon>
    </lineage>
</organism>
<dbReference type="OrthoDB" id="4676at2759"/>
<evidence type="ECO:0000313" key="3">
    <source>
        <dbReference type="EMBL" id="KAF7192695.1"/>
    </source>
</evidence>